<organism evidence="2">
    <name type="scientific">Cladocopium goreaui</name>
    <dbReference type="NCBI Taxonomy" id="2562237"/>
    <lineage>
        <taxon>Eukaryota</taxon>
        <taxon>Sar</taxon>
        <taxon>Alveolata</taxon>
        <taxon>Dinophyceae</taxon>
        <taxon>Suessiales</taxon>
        <taxon>Symbiodiniaceae</taxon>
        <taxon>Cladocopium</taxon>
    </lineage>
</organism>
<dbReference type="EMBL" id="CAMXCT010002046">
    <property type="protein sequence ID" value="CAI3995201.1"/>
    <property type="molecule type" value="Genomic_DNA"/>
</dbReference>
<accession>A0A9P1CRY2</accession>
<reference evidence="3" key="2">
    <citation type="submission" date="2024-04" db="EMBL/GenBank/DDBJ databases">
        <authorList>
            <person name="Chen Y."/>
            <person name="Shah S."/>
            <person name="Dougan E. K."/>
            <person name="Thang M."/>
            <person name="Chan C."/>
        </authorList>
    </citation>
    <scope>NUCLEOTIDE SEQUENCE [LARGE SCALE GENOMIC DNA]</scope>
</reference>
<protein>
    <submittedName>
        <fullName evidence="2">Uncharacterized protein</fullName>
    </submittedName>
</protein>
<feature type="region of interest" description="Disordered" evidence="1">
    <location>
        <begin position="306"/>
        <end position="369"/>
    </location>
</feature>
<keyword evidence="4" id="KW-1185">Reference proteome</keyword>
<name>A0A9P1CRY2_9DINO</name>
<dbReference type="OrthoDB" id="447914at2759"/>
<evidence type="ECO:0000256" key="1">
    <source>
        <dbReference type="SAM" id="MobiDB-lite"/>
    </source>
</evidence>
<reference evidence="2" key="1">
    <citation type="submission" date="2022-10" db="EMBL/GenBank/DDBJ databases">
        <authorList>
            <person name="Chen Y."/>
            <person name="Dougan E. K."/>
            <person name="Chan C."/>
            <person name="Rhodes N."/>
            <person name="Thang M."/>
        </authorList>
    </citation>
    <scope>NUCLEOTIDE SEQUENCE</scope>
</reference>
<evidence type="ECO:0000313" key="3">
    <source>
        <dbReference type="EMBL" id="CAL1148576.1"/>
    </source>
</evidence>
<proteinExistence type="predicted"/>
<dbReference type="Proteomes" id="UP001152797">
    <property type="component" value="Unassembled WGS sequence"/>
</dbReference>
<evidence type="ECO:0000313" key="4">
    <source>
        <dbReference type="Proteomes" id="UP001152797"/>
    </source>
</evidence>
<gene>
    <name evidence="2" type="ORF">C1SCF055_LOCUS21791</name>
</gene>
<evidence type="ECO:0000313" key="2">
    <source>
        <dbReference type="EMBL" id="CAI3995201.1"/>
    </source>
</evidence>
<dbReference type="AlphaFoldDB" id="A0A9P1CRY2"/>
<dbReference type="EMBL" id="CAMXCT020002046">
    <property type="protein sequence ID" value="CAL1148576.1"/>
    <property type="molecule type" value="Genomic_DNA"/>
</dbReference>
<comment type="caution">
    <text evidence="2">The sequence shown here is derived from an EMBL/GenBank/DDBJ whole genome shotgun (WGS) entry which is preliminary data.</text>
</comment>
<sequence length="1193" mass="131962">MSYVDSQSVFKARCDEIKISASTYEELHRKGWSTFGSYAFSVTTNPGQLTDDDFDTKVAVPILGSSNAPESALLRRLLFESYTLTATELKRKADNTESDAPKKLPIQEIAARFTAIEKKLQPLKIESVLEPSHALVNALAQCAEDGRLRYIEWSRCTTRSSEVNNVKEQQSLKVWKADASGTIKQTEADSNLKCEVSSELEVMNAMRRRGIAYELANLMSFEKHELIVNMLFAELQREPMGGFRKLSMGQLAAADREIHLKLSEKTRAGLPLGPAGELPLDVHVEAVLEMPAIMWLLMQKPKTNAAVDKAPAPVNPQPKPKNKPWSPPKGGKFDKKNRRLSKTPMPAQLRGQTRTETSEVEKPASVPTSAKAAPGIFPSVDIIQDEPVSNVAVEGLATPFTSQRRSADTSFGGEPPFACKGEGPSPALEGAKAPPFLLELFCGTAGVCAQFRTQGGRALGVDHHLKRAKLKAAAVQLDLTQQWVQDLIVKEITLGRVSGIHLGPPCGTASKARNIPIKRKLVKRGAPNPQPLRSSAYPLGFPWLKGLNKVKVQAANCLYEFSANLVMLCEKYDVLFTVENPENSLMWETPFFKPLLQRFYFHVIDACEYGSEHKKSTAFLANFDAPRLKQRCSGDHSHAAWKVRQLESGDWAFDTAKEAEYPSKLAHELAASFLEELAKRGDIYLQDELVDHAVKISAESQPRRTKGPLLLSEFKSKVAIECVEDDNPPLCIPEDAKPPWQGIPVGAKRLDLQPVSDGTGGSGRLKAIYGVYFSPQEFVQRVQQLTHPFDVPLPLDESNMESIVFILERGPAGVAKHRADMLQHYIGRARALQQDELKLHETLNESIQPVMGIDHICATARFFLGAMRDEHRWRIPGEDGVSSGSIAAEWRSTKSRDLVGRCLDLKHAYKQLVRNPCDAWASILAVANPEDNNVYYFEAIALPFGSVSSVIGFNRAARALRMILTRLFKLVVTNLFDDFCQIELAPISDGAWKTAELVLTLLGWRISMGDEKRKAFSKRFEILGAIVTFPPPGGETIEVTNKESRLLQLKQQVNELKGFLKATAPRAMLESLKGRLLYAAGHTYGRTTQLACQLLHKFGGQGPSVTVTPELVHVVSEALSLLMEAKPRLVQSWSEVPPILLFTDGAVEDSLKSVTHGAVLVDPWKQQSVPDYSIALKALEDSWKLVGLIEKGR</sequence>
<dbReference type="EMBL" id="CAMXCT030002046">
    <property type="protein sequence ID" value="CAL4782513.1"/>
    <property type="molecule type" value="Genomic_DNA"/>
</dbReference>